<evidence type="ECO:0000256" key="1">
    <source>
        <dbReference type="SAM" id="Phobius"/>
    </source>
</evidence>
<protein>
    <submittedName>
        <fullName evidence="2">Uncharacterized protein</fullName>
    </submittedName>
</protein>
<reference evidence="2" key="1">
    <citation type="submission" date="2021-01" db="EMBL/GenBank/DDBJ databases">
        <authorList>
            <person name="Corre E."/>
            <person name="Pelletier E."/>
            <person name="Niang G."/>
            <person name="Scheremetjew M."/>
            <person name="Finn R."/>
            <person name="Kale V."/>
            <person name="Holt S."/>
            <person name="Cochrane G."/>
            <person name="Meng A."/>
            <person name="Brown T."/>
            <person name="Cohen L."/>
        </authorList>
    </citation>
    <scope>NUCLEOTIDE SEQUENCE</scope>
    <source>
        <strain evidence="2">CCMP219</strain>
    </source>
</reference>
<accession>A0A7R9VCK2</accession>
<feature type="transmembrane region" description="Helical" evidence="1">
    <location>
        <begin position="75"/>
        <end position="94"/>
    </location>
</feature>
<dbReference type="AlphaFoldDB" id="A0A7R9VCK2"/>
<proteinExistence type="predicted"/>
<name>A0A7R9VCK2_9CHLO</name>
<keyword evidence="1" id="KW-0812">Transmembrane</keyword>
<gene>
    <name evidence="2" type="ORF">CEUR00632_LOCUS11030</name>
</gene>
<evidence type="ECO:0000313" key="2">
    <source>
        <dbReference type="EMBL" id="CAD8291593.1"/>
    </source>
</evidence>
<keyword evidence="1" id="KW-0472">Membrane</keyword>
<organism evidence="2">
    <name type="scientific">Chlamydomonas euryale</name>
    <dbReference type="NCBI Taxonomy" id="1486919"/>
    <lineage>
        <taxon>Eukaryota</taxon>
        <taxon>Viridiplantae</taxon>
        <taxon>Chlorophyta</taxon>
        <taxon>core chlorophytes</taxon>
        <taxon>Chlorophyceae</taxon>
        <taxon>CS clade</taxon>
        <taxon>Chlamydomonadales</taxon>
        <taxon>Chlamydomonadaceae</taxon>
        <taxon>Chlamydomonas</taxon>
    </lineage>
</organism>
<dbReference type="EMBL" id="HBEC01024188">
    <property type="protein sequence ID" value="CAD8291593.1"/>
    <property type="molecule type" value="Transcribed_RNA"/>
</dbReference>
<keyword evidence="1" id="KW-1133">Transmembrane helix</keyword>
<sequence>MSSALRRLAQQAPQLTRGFTASGATKGGVEKWSHKEVVFGDGHHGLRKGYNYDFEHGPHYLNPRKVDNFMMKWNVGLKVLFGLGISIPCFAVWWQQRKLSAA</sequence>